<keyword evidence="2" id="KW-1185">Reference proteome</keyword>
<evidence type="ECO:0000313" key="2">
    <source>
        <dbReference type="Proteomes" id="UP001500503"/>
    </source>
</evidence>
<dbReference type="RefSeq" id="WP_345473747.1">
    <property type="nucleotide sequence ID" value="NZ_BAABHF010000049.1"/>
</dbReference>
<evidence type="ECO:0000313" key="1">
    <source>
        <dbReference type="EMBL" id="GAA4514649.1"/>
    </source>
</evidence>
<dbReference type="EMBL" id="BAABHF010000049">
    <property type="protein sequence ID" value="GAA4514649.1"/>
    <property type="molecule type" value="Genomic_DNA"/>
</dbReference>
<name>A0ABP8R0B9_9ACTN</name>
<reference evidence="2" key="1">
    <citation type="journal article" date="2019" name="Int. J. Syst. Evol. Microbiol.">
        <title>The Global Catalogue of Microorganisms (GCM) 10K type strain sequencing project: providing services to taxonomists for standard genome sequencing and annotation.</title>
        <authorList>
            <consortium name="The Broad Institute Genomics Platform"/>
            <consortium name="The Broad Institute Genome Sequencing Center for Infectious Disease"/>
            <person name="Wu L."/>
            <person name="Ma J."/>
        </authorList>
    </citation>
    <scope>NUCLEOTIDE SEQUENCE [LARGE SCALE GENOMIC DNA]</scope>
    <source>
        <strain evidence="2">JCM 17933</strain>
    </source>
</reference>
<comment type="caution">
    <text evidence="1">The sequence shown here is derived from an EMBL/GenBank/DDBJ whole genome shotgun (WGS) entry which is preliminary data.</text>
</comment>
<sequence>MSLAGGRRAALALRAGTGVTCSADAAIDKVITSVPGLQTETLAFAHRYAEQVTSDCQVYVTAKNSDRPSFGRTRRPSS</sequence>
<accession>A0ABP8R0B9</accession>
<protein>
    <submittedName>
        <fullName evidence="1">Uncharacterized protein</fullName>
    </submittedName>
</protein>
<dbReference type="Proteomes" id="UP001500503">
    <property type="component" value="Unassembled WGS sequence"/>
</dbReference>
<gene>
    <name evidence="1" type="ORF">GCM10023191_083480</name>
</gene>
<organism evidence="1 2">
    <name type="scientific">Actinoallomurus oryzae</name>
    <dbReference type="NCBI Taxonomy" id="502180"/>
    <lineage>
        <taxon>Bacteria</taxon>
        <taxon>Bacillati</taxon>
        <taxon>Actinomycetota</taxon>
        <taxon>Actinomycetes</taxon>
        <taxon>Streptosporangiales</taxon>
        <taxon>Thermomonosporaceae</taxon>
        <taxon>Actinoallomurus</taxon>
    </lineage>
</organism>
<proteinExistence type="predicted"/>